<reference evidence="2" key="1">
    <citation type="submission" date="2015-10" db="EMBL/GenBank/DDBJ databases">
        <authorList>
            <person name="Gilbert D.G."/>
        </authorList>
    </citation>
    <scope>NUCLEOTIDE SEQUENCE</scope>
    <source>
        <strain evidence="2">Phyl III-seqv23</strain>
    </source>
</reference>
<protein>
    <submittedName>
        <fullName evidence="2">Uncharacterized protein</fullName>
    </submittedName>
</protein>
<feature type="compositionally biased region" description="Low complexity" evidence="1">
    <location>
        <begin position="16"/>
        <end position="27"/>
    </location>
</feature>
<proteinExistence type="predicted"/>
<dbReference type="AlphaFoldDB" id="A0A0S4WPI0"/>
<accession>A0A0S4WPI0</accession>
<feature type="region of interest" description="Disordered" evidence="1">
    <location>
        <begin position="1"/>
        <end position="29"/>
    </location>
</feature>
<evidence type="ECO:0000313" key="2">
    <source>
        <dbReference type="EMBL" id="CUV48190.1"/>
    </source>
</evidence>
<sequence length="74" mass="8248">MIRLIYASRRPGDARSPTSSTSGSNGPLTRKIPCFKGLCGVRNADLRALCRAARERRLFVVCRGREIARFGRPK</sequence>
<organism evidence="2">
    <name type="scientific">Ralstonia solanacearum</name>
    <name type="common">Pseudomonas solanacearum</name>
    <dbReference type="NCBI Taxonomy" id="305"/>
    <lineage>
        <taxon>Bacteria</taxon>
        <taxon>Pseudomonadati</taxon>
        <taxon>Pseudomonadota</taxon>
        <taxon>Betaproteobacteria</taxon>
        <taxon>Burkholderiales</taxon>
        <taxon>Burkholderiaceae</taxon>
        <taxon>Ralstonia</taxon>
        <taxon>Ralstonia solanacearum species complex</taxon>
    </lineage>
</organism>
<evidence type="ECO:0000256" key="1">
    <source>
        <dbReference type="SAM" id="MobiDB-lite"/>
    </source>
</evidence>
<gene>
    <name evidence="2" type="ORF">TO10_v1_1960003</name>
</gene>
<dbReference type="EMBL" id="LN899827">
    <property type="protein sequence ID" value="CUV48190.1"/>
    <property type="molecule type" value="Genomic_DNA"/>
</dbReference>
<name>A0A0S4WPI0_RALSL</name>